<dbReference type="RefSeq" id="WP_286260465.1">
    <property type="nucleotide sequence ID" value="NZ_AP018448.1"/>
</dbReference>
<accession>A0ABN5VP51</accession>
<feature type="transmembrane region" description="Helical" evidence="1">
    <location>
        <begin position="6"/>
        <end position="30"/>
    </location>
</feature>
<name>A0ABN5VP51_9ACTN</name>
<organism evidence="2 3">
    <name type="scientific">Streptomyces graminofaciens</name>
    <dbReference type="NCBI Taxonomy" id="68212"/>
    <lineage>
        <taxon>Bacteria</taxon>
        <taxon>Bacillati</taxon>
        <taxon>Actinomycetota</taxon>
        <taxon>Actinomycetes</taxon>
        <taxon>Kitasatosporales</taxon>
        <taxon>Streptomycetaceae</taxon>
        <taxon>Streptomyces</taxon>
    </lineage>
</organism>
<evidence type="ECO:0008006" key="4">
    <source>
        <dbReference type="Google" id="ProtNLM"/>
    </source>
</evidence>
<reference evidence="2 3" key="2">
    <citation type="journal article" date="2023" name="ChemBioChem">
        <title>Acyltransferase Domain Exchange between Two Independent Type I Polyketide Synthases in the Same Producer Strain of Macrolide Antibiotics.</title>
        <authorList>
            <person name="Kudo F."/>
            <person name="Kishikawa K."/>
            <person name="Tsuboi K."/>
            <person name="Kido T."/>
            <person name="Usui T."/>
            <person name="Hashimoto J."/>
            <person name="Shin-Ya K."/>
            <person name="Miyanaga A."/>
            <person name="Eguchi T."/>
        </authorList>
    </citation>
    <scope>NUCLEOTIDE SEQUENCE [LARGE SCALE GENOMIC DNA]</scope>
    <source>
        <strain evidence="2 3">A-8890</strain>
    </source>
</reference>
<evidence type="ECO:0000313" key="3">
    <source>
        <dbReference type="Proteomes" id="UP001321542"/>
    </source>
</evidence>
<keyword evidence="1" id="KW-1133">Transmembrane helix</keyword>
<protein>
    <recommendedName>
        <fullName evidence="4">Secreted protein</fullName>
    </recommendedName>
</protein>
<keyword evidence="1" id="KW-0812">Transmembrane</keyword>
<sequence length="156" mass="16600">MEPEVTAAWISAVGALGGVSLGTVTGVLAARIQARPAHRAAEAAYAQAESAYRAALDSAREQIRAAAAQNTGSARRHVYAAFINEAHKLQLAVAQFDRDFYGITVDTREAREALDRVDKTAALVLLEGPKEVSEAAWEVDDEALAGLSDYERSGDT</sequence>
<dbReference type="Proteomes" id="UP001321542">
    <property type="component" value="Chromosome"/>
</dbReference>
<proteinExistence type="predicted"/>
<reference evidence="2 3" key="1">
    <citation type="journal article" date="2010" name="ChemBioChem">
        <title>Cloning and characterization of the biosynthetic gene cluster of 16-membered macrolide antibiotic FD-891: involvement of a dual functional cytochrome P450 monooxygenase catalyzing epoxidation and hydroxylation.</title>
        <authorList>
            <person name="Kudo F."/>
            <person name="Motegi A."/>
            <person name="Mizoue K."/>
            <person name="Eguchi T."/>
        </authorList>
    </citation>
    <scope>NUCLEOTIDE SEQUENCE [LARGE SCALE GENOMIC DNA]</scope>
    <source>
        <strain evidence="2 3">A-8890</strain>
    </source>
</reference>
<evidence type="ECO:0000256" key="1">
    <source>
        <dbReference type="SAM" id="Phobius"/>
    </source>
</evidence>
<evidence type="ECO:0000313" key="2">
    <source>
        <dbReference type="EMBL" id="BBC35139.1"/>
    </source>
</evidence>
<dbReference type="EMBL" id="AP018448">
    <property type="protein sequence ID" value="BBC35139.1"/>
    <property type="molecule type" value="Genomic_DNA"/>
</dbReference>
<gene>
    <name evidence="2" type="ORF">SGFS_064330</name>
</gene>
<keyword evidence="3" id="KW-1185">Reference proteome</keyword>
<keyword evidence="1" id="KW-0472">Membrane</keyword>